<keyword evidence="1" id="KW-0812">Transmembrane</keyword>
<name>A0AAV5VXC3_9BILA</name>
<dbReference type="EMBL" id="BTSY01000004">
    <property type="protein sequence ID" value="GMT24477.1"/>
    <property type="molecule type" value="Genomic_DNA"/>
</dbReference>
<keyword evidence="1" id="KW-0472">Membrane</keyword>
<evidence type="ECO:0000256" key="1">
    <source>
        <dbReference type="SAM" id="Phobius"/>
    </source>
</evidence>
<feature type="transmembrane region" description="Helical" evidence="1">
    <location>
        <begin position="146"/>
        <end position="168"/>
    </location>
</feature>
<reference evidence="2" key="1">
    <citation type="submission" date="2023-10" db="EMBL/GenBank/DDBJ databases">
        <title>Genome assembly of Pristionchus species.</title>
        <authorList>
            <person name="Yoshida K."/>
            <person name="Sommer R.J."/>
        </authorList>
    </citation>
    <scope>NUCLEOTIDE SEQUENCE</scope>
    <source>
        <strain evidence="2">RS5133</strain>
    </source>
</reference>
<evidence type="ECO:0000313" key="3">
    <source>
        <dbReference type="EMBL" id="GMT24477.1"/>
    </source>
</evidence>
<accession>A0AAV5VXC3</accession>
<dbReference type="EMBL" id="BTSY01000004">
    <property type="protein sequence ID" value="GMT24466.1"/>
    <property type="molecule type" value="Genomic_DNA"/>
</dbReference>
<dbReference type="Proteomes" id="UP001432322">
    <property type="component" value="Unassembled WGS sequence"/>
</dbReference>
<keyword evidence="1" id="KW-1133">Transmembrane helix</keyword>
<proteinExistence type="predicted"/>
<keyword evidence="4" id="KW-1185">Reference proteome</keyword>
<evidence type="ECO:0000313" key="2">
    <source>
        <dbReference type="EMBL" id="GMT24466.1"/>
    </source>
</evidence>
<dbReference type="AlphaFoldDB" id="A0AAV5VXC3"/>
<feature type="non-terminal residue" evidence="2">
    <location>
        <position position="1"/>
    </location>
</feature>
<protein>
    <submittedName>
        <fullName evidence="2">Uncharacterized protein</fullName>
    </submittedName>
</protein>
<comment type="caution">
    <text evidence="2">The sequence shown here is derived from an EMBL/GenBank/DDBJ whole genome shotgun (WGS) entry which is preliminary data.</text>
</comment>
<gene>
    <name evidence="2" type="ORF">PFISCL1PPCAC_15763</name>
    <name evidence="3" type="ORF">PFISCL1PPCAC_15774</name>
</gene>
<sequence length="360" mass="37754">KSHLGEGVKSLDERTSHGALDVVLGDNLELVEHGSFDETRVLLDGVGSPTGVDRDGEFTVLLGEEFLEGRGHLGVEHLDGRLDSPVTGLLLELAVSHLVVADGVQFDLGLAFLAGSDRLDLSHHTVGVSLVALVGLDVLVEGSTTLLLILDVLLVILSLEVLLVVLLVESVHLGFLHSRVLVEILEPGLDDVLLGSLLSLLEVDLDVVLSDEKGGGDSLGSSFVDVSMDVSLNVQLDAGSLLKVGRTDFVHKSLELLDVDGLVLGLDVGASLLGPDTNEGDGAGLELDETAGLLGKGEGGLDLELLVPVHLSGHLEGHVHIDRVEKLDSERDKRVLHFGLGDVSGSESGTGLKTETESID</sequence>
<organism evidence="2 4">
    <name type="scientific">Pristionchus fissidentatus</name>
    <dbReference type="NCBI Taxonomy" id="1538716"/>
    <lineage>
        <taxon>Eukaryota</taxon>
        <taxon>Metazoa</taxon>
        <taxon>Ecdysozoa</taxon>
        <taxon>Nematoda</taxon>
        <taxon>Chromadorea</taxon>
        <taxon>Rhabditida</taxon>
        <taxon>Rhabditina</taxon>
        <taxon>Diplogasteromorpha</taxon>
        <taxon>Diplogasteroidea</taxon>
        <taxon>Neodiplogasteridae</taxon>
        <taxon>Pristionchus</taxon>
    </lineage>
</organism>
<evidence type="ECO:0000313" key="4">
    <source>
        <dbReference type="Proteomes" id="UP001432322"/>
    </source>
</evidence>